<keyword evidence="6" id="KW-0472">Membrane</keyword>
<keyword evidence="4" id="KW-0521">NADP</keyword>
<evidence type="ECO:0000256" key="3">
    <source>
        <dbReference type="ARBA" id="ARBA00022827"/>
    </source>
</evidence>
<dbReference type="GO" id="GO:0050660">
    <property type="term" value="F:flavin adenine dinucleotide binding"/>
    <property type="evidence" value="ECO:0007669"/>
    <property type="project" value="InterPro"/>
</dbReference>
<dbReference type="AlphaFoldDB" id="A0AAD5SE57"/>
<keyword evidence="6" id="KW-0812">Transmembrane</keyword>
<evidence type="ECO:0000256" key="4">
    <source>
        <dbReference type="ARBA" id="ARBA00022857"/>
    </source>
</evidence>
<gene>
    <name evidence="7" type="ORF">HK097_007842</name>
</gene>
<accession>A0AAD5SE57</accession>
<dbReference type="Proteomes" id="UP001212841">
    <property type="component" value="Unassembled WGS sequence"/>
</dbReference>
<evidence type="ECO:0000256" key="2">
    <source>
        <dbReference type="ARBA" id="ARBA00022630"/>
    </source>
</evidence>
<sequence length="615" mass="68638">MHVSSPFRVAVIGAGPSGLVTLKYLKSASTPERPIEVKVFESESKVGGTFRYRAYENAELVSSRQLTAFTDFRIPTKTGDHVSLPAYCQYLEDYATHFELWDHISFDTTVVKIRRGPGGVGHVVHYVKKPSMARTDSGLEREGNGDARANAEHEERYACDAVAICSGLHVEPNIPQIPGIEQFYQNGGKSIHSSEYKTRSQVAGKKVLVLGCGETGMDVSYESIQAGATEVTMCHRNGFLSFPKVLNDFDVFGVTFDGQLPIDGIITNLFENAYIHPWVKLRPLSLWTIITQILNQKGTQAGCSQWVGELPANRLGRAYTFLNKSTKAMPYINRPFKKPYPTESIARYHDPPEAQNDSRIIYLRSFPERFDEDGKVVFMKSERKEAKMWEGRECKPDLVVFATGYRQGFGILEEGVYGTAEEADVRGVWKTGDESVAFIGFVRPGVGAIPPISEMQAMLWTLKLLNRLPPLPEATHYHLLHSPTSRIQYGVDYSSYVYQLATDMEATPSPLQLLRLYGFKVALSYCMGAAFPAYFRLVGPWMWEGAQELARGELWDTIRRRGPVGNLMMGVIPILFYGVVNSLCYLVEIVYNAGMGVVGGGKEKMGKMDGLKKTM</sequence>
<evidence type="ECO:0000256" key="5">
    <source>
        <dbReference type="ARBA" id="ARBA00023002"/>
    </source>
</evidence>
<dbReference type="InterPro" id="IPR036188">
    <property type="entry name" value="FAD/NAD-bd_sf"/>
</dbReference>
<dbReference type="GO" id="GO:0004499">
    <property type="term" value="F:N,N-dimethylaniline monooxygenase activity"/>
    <property type="evidence" value="ECO:0007669"/>
    <property type="project" value="InterPro"/>
</dbReference>
<keyword evidence="8" id="KW-1185">Reference proteome</keyword>
<dbReference type="GO" id="GO:0050661">
    <property type="term" value="F:NADP binding"/>
    <property type="evidence" value="ECO:0007669"/>
    <property type="project" value="InterPro"/>
</dbReference>
<comment type="similarity">
    <text evidence="1">Belongs to the FMO family.</text>
</comment>
<keyword evidence="6" id="KW-1133">Transmembrane helix</keyword>
<dbReference type="InterPro" id="IPR000960">
    <property type="entry name" value="Flavin_mOase"/>
</dbReference>
<comment type="caution">
    <text evidence="7">The sequence shown here is derived from an EMBL/GenBank/DDBJ whole genome shotgun (WGS) entry which is preliminary data.</text>
</comment>
<keyword evidence="2" id="KW-0285">Flavoprotein</keyword>
<organism evidence="7 8">
    <name type="scientific">Rhizophlyctis rosea</name>
    <dbReference type="NCBI Taxonomy" id="64517"/>
    <lineage>
        <taxon>Eukaryota</taxon>
        <taxon>Fungi</taxon>
        <taxon>Fungi incertae sedis</taxon>
        <taxon>Chytridiomycota</taxon>
        <taxon>Chytridiomycota incertae sedis</taxon>
        <taxon>Chytridiomycetes</taxon>
        <taxon>Rhizophlyctidales</taxon>
        <taxon>Rhizophlyctidaceae</taxon>
        <taxon>Rhizophlyctis</taxon>
    </lineage>
</organism>
<protein>
    <recommendedName>
        <fullName evidence="9">Flavin-containing monooxygenase</fullName>
    </recommendedName>
</protein>
<proteinExistence type="inferred from homology"/>
<dbReference type="PANTHER" id="PTHR23023">
    <property type="entry name" value="DIMETHYLANILINE MONOOXYGENASE"/>
    <property type="match status" value="1"/>
</dbReference>
<keyword evidence="3" id="KW-0274">FAD</keyword>
<dbReference type="PIRSF" id="PIRSF000332">
    <property type="entry name" value="FMO"/>
    <property type="match status" value="1"/>
</dbReference>
<dbReference type="Gene3D" id="3.50.50.60">
    <property type="entry name" value="FAD/NAD(P)-binding domain"/>
    <property type="match status" value="1"/>
</dbReference>
<feature type="transmembrane region" description="Helical" evidence="6">
    <location>
        <begin position="567"/>
        <end position="587"/>
    </location>
</feature>
<dbReference type="SUPFAM" id="SSF51905">
    <property type="entry name" value="FAD/NAD(P)-binding domain"/>
    <property type="match status" value="2"/>
</dbReference>
<evidence type="ECO:0000313" key="7">
    <source>
        <dbReference type="EMBL" id="KAJ3051195.1"/>
    </source>
</evidence>
<keyword evidence="5" id="KW-0560">Oxidoreductase</keyword>
<dbReference type="Pfam" id="PF00743">
    <property type="entry name" value="FMO-like"/>
    <property type="match status" value="2"/>
</dbReference>
<reference evidence="7" key="1">
    <citation type="submission" date="2020-05" db="EMBL/GenBank/DDBJ databases">
        <title>Phylogenomic resolution of chytrid fungi.</title>
        <authorList>
            <person name="Stajich J.E."/>
            <person name="Amses K."/>
            <person name="Simmons R."/>
            <person name="Seto K."/>
            <person name="Myers J."/>
            <person name="Bonds A."/>
            <person name="Quandt C.A."/>
            <person name="Barry K."/>
            <person name="Liu P."/>
            <person name="Grigoriev I."/>
            <person name="Longcore J.E."/>
            <person name="James T.Y."/>
        </authorList>
    </citation>
    <scope>NUCLEOTIDE SEQUENCE</scope>
    <source>
        <strain evidence="7">JEL0318</strain>
    </source>
</reference>
<name>A0AAD5SE57_9FUNG</name>
<dbReference type="InterPro" id="IPR050346">
    <property type="entry name" value="FMO-like"/>
</dbReference>
<evidence type="ECO:0000256" key="6">
    <source>
        <dbReference type="SAM" id="Phobius"/>
    </source>
</evidence>
<evidence type="ECO:0000313" key="8">
    <source>
        <dbReference type="Proteomes" id="UP001212841"/>
    </source>
</evidence>
<dbReference type="EMBL" id="JADGJD010000424">
    <property type="protein sequence ID" value="KAJ3051195.1"/>
    <property type="molecule type" value="Genomic_DNA"/>
</dbReference>
<dbReference type="InterPro" id="IPR020946">
    <property type="entry name" value="Flavin_mOase-like"/>
</dbReference>
<evidence type="ECO:0008006" key="9">
    <source>
        <dbReference type="Google" id="ProtNLM"/>
    </source>
</evidence>
<evidence type="ECO:0000256" key="1">
    <source>
        <dbReference type="ARBA" id="ARBA00009183"/>
    </source>
</evidence>